<dbReference type="KEGG" id="toc:Toce_1981"/>
<dbReference type="STRING" id="555079.Toce_1981"/>
<dbReference type="OrthoDB" id="3192849at2"/>
<dbReference type="Pfam" id="PF11823">
    <property type="entry name" value="Se_S_carrier"/>
    <property type="match status" value="1"/>
</dbReference>
<evidence type="ECO:0000259" key="1">
    <source>
        <dbReference type="Pfam" id="PF11823"/>
    </source>
</evidence>
<reference evidence="2 3" key="1">
    <citation type="journal article" date="2010" name="Stand. Genomic Sci.">
        <title>Complete genome sequence of Thermosediminibacter oceani type strain (JW/IW-1228P).</title>
        <authorList>
            <person name="Pitluck S."/>
            <person name="Yasawong M."/>
            <person name="Munk C."/>
            <person name="Nolan M."/>
            <person name="Lapidus A."/>
            <person name="Lucas S."/>
            <person name="Glavina Del Rio T."/>
            <person name="Tice H."/>
            <person name="Cheng J.F."/>
            <person name="Bruce D."/>
            <person name="Detter C."/>
            <person name="Tapia R."/>
            <person name="Han C."/>
            <person name="Goodwin L."/>
            <person name="Liolios K."/>
            <person name="Ivanova N."/>
            <person name="Mavromatis K."/>
            <person name="Mikhailova N."/>
            <person name="Pati A."/>
            <person name="Chen A."/>
            <person name="Palaniappan K."/>
            <person name="Land M."/>
            <person name="Hauser L."/>
            <person name="Chang Y.J."/>
            <person name="Jeffries C.D."/>
            <person name="Rohde M."/>
            <person name="Spring S."/>
            <person name="Sikorski J."/>
            <person name="Goker M."/>
            <person name="Woyke T."/>
            <person name="Bristow J."/>
            <person name="Eisen J.A."/>
            <person name="Markowitz V."/>
            <person name="Hugenholtz P."/>
            <person name="Kyrpides N.C."/>
            <person name="Klenk H.P."/>
        </authorList>
    </citation>
    <scope>NUCLEOTIDE SEQUENCE [LARGE SCALE GENOMIC DNA]</scope>
    <source>
        <strain evidence="3">ATCC BAA-1034 / DSM 16646 / JW/IW-1228P</strain>
    </source>
</reference>
<accession>D9RZS5</accession>
<proteinExistence type="predicted"/>
<dbReference type="EMBL" id="CP002131">
    <property type="protein sequence ID" value="ADL08702.1"/>
    <property type="molecule type" value="Genomic_DNA"/>
</dbReference>
<name>D9RZS5_THEOJ</name>
<gene>
    <name evidence="2" type="ordered locus">Toce_1981</name>
</gene>
<dbReference type="eggNOG" id="ENOG5033A63">
    <property type="taxonomic scope" value="Bacteria"/>
</dbReference>
<protein>
    <recommendedName>
        <fullName evidence="1">Putative Se/S carrier protein-like domain-containing protein</fullName>
    </recommendedName>
</protein>
<dbReference type="InterPro" id="IPR021778">
    <property type="entry name" value="Se/S_carrier-like"/>
</dbReference>
<evidence type="ECO:0000313" key="2">
    <source>
        <dbReference type="EMBL" id="ADL08702.1"/>
    </source>
</evidence>
<dbReference type="RefSeq" id="WP_013276718.1">
    <property type="nucleotide sequence ID" value="NC_014377.1"/>
</dbReference>
<sequence length="90" mass="10199">MTEKYPFFMITFPSVHHALRFESRMKGSGTSFQLVPVPREISSSCGVAAKVTATSERALIDTVEKVGVEYDSIYLYQSPKEKPRLLKRVE</sequence>
<keyword evidence="3" id="KW-1185">Reference proteome</keyword>
<organism evidence="2 3">
    <name type="scientific">Thermosediminibacter oceani (strain ATCC BAA-1034 / DSM 16646 / JW/IW-1228P)</name>
    <dbReference type="NCBI Taxonomy" id="555079"/>
    <lineage>
        <taxon>Bacteria</taxon>
        <taxon>Bacillati</taxon>
        <taxon>Bacillota</taxon>
        <taxon>Clostridia</taxon>
        <taxon>Thermosediminibacterales</taxon>
        <taxon>Thermosediminibacteraceae</taxon>
        <taxon>Thermosediminibacter</taxon>
    </lineage>
</organism>
<dbReference type="Proteomes" id="UP000000272">
    <property type="component" value="Chromosome"/>
</dbReference>
<evidence type="ECO:0000313" key="3">
    <source>
        <dbReference type="Proteomes" id="UP000000272"/>
    </source>
</evidence>
<dbReference type="AlphaFoldDB" id="D9RZS5"/>
<feature type="domain" description="Putative Se/S carrier protein-like" evidence="1">
    <location>
        <begin position="9"/>
        <end position="74"/>
    </location>
</feature>
<dbReference type="HOGENOM" id="CLU_167443_2_3_9"/>